<dbReference type="Pfam" id="PF01266">
    <property type="entry name" value="DAO"/>
    <property type="match status" value="1"/>
</dbReference>
<gene>
    <name evidence="3" type="ORF">HED55_20840</name>
</gene>
<reference evidence="3 4" key="1">
    <citation type="submission" date="2020-03" db="EMBL/GenBank/DDBJ databases">
        <title>Whole genome sequencing of clinical and environmental type strains of Ochrobactrum.</title>
        <authorList>
            <person name="Dharne M."/>
        </authorList>
    </citation>
    <scope>NUCLEOTIDE SEQUENCE [LARGE SCALE GENOMIC DNA]</scope>
    <source>
        <strain evidence="3 4">CIP 109452</strain>
    </source>
</reference>
<accession>A0ABX1DPA7</accession>
<dbReference type="Proteomes" id="UP000704467">
    <property type="component" value="Unassembled WGS sequence"/>
</dbReference>
<dbReference type="InterPro" id="IPR036188">
    <property type="entry name" value="FAD/NAD-bd_sf"/>
</dbReference>
<evidence type="ECO:0000259" key="2">
    <source>
        <dbReference type="Pfam" id="PF01266"/>
    </source>
</evidence>
<comment type="caution">
    <text evidence="3">The sequence shown here is derived from an EMBL/GenBank/DDBJ whole genome shotgun (WGS) entry which is preliminary data.</text>
</comment>
<name>A0ABX1DPA7_9HYPH</name>
<organism evidence="3 4">
    <name type="scientific">Brucella haematophila</name>
    <dbReference type="NCBI Taxonomy" id="419474"/>
    <lineage>
        <taxon>Bacteria</taxon>
        <taxon>Pseudomonadati</taxon>
        <taxon>Pseudomonadota</taxon>
        <taxon>Alphaproteobacteria</taxon>
        <taxon>Hyphomicrobiales</taxon>
        <taxon>Brucellaceae</taxon>
        <taxon>Brucella/Ochrobactrum group</taxon>
        <taxon>Brucella</taxon>
    </lineage>
</organism>
<evidence type="ECO:0000313" key="4">
    <source>
        <dbReference type="Proteomes" id="UP000704467"/>
    </source>
</evidence>
<protein>
    <submittedName>
        <fullName evidence="3">FAD-dependent oxidoreductase</fullName>
    </submittedName>
</protein>
<sequence length="141" mass="15033">MTKNTLEISTDVLVVGGGPAGCWAAWNAAANGASVVLVEKGYVGTSGATAAGNTTTIYTRRGTAERSATVTQRVRLGQGFCRAGTHRTRARPDLREPRSPRPMGLRLPNLRRWNTLSWHAAGTRLSAVHAAEAHQGRCPDN</sequence>
<evidence type="ECO:0000256" key="1">
    <source>
        <dbReference type="ARBA" id="ARBA00023002"/>
    </source>
</evidence>
<feature type="domain" description="FAD dependent oxidoreductase" evidence="2">
    <location>
        <begin position="11"/>
        <end position="58"/>
    </location>
</feature>
<keyword evidence="1" id="KW-0560">Oxidoreductase</keyword>
<evidence type="ECO:0000313" key="3">
    <source>
        <dbReference type="EMBL" id="NKC04764.1"/>
    </source>
</evidence>
<keyword evidence="4" id="KW-1185">Reference proteome</keyword>
<dbReference type="InterPro" id="IPR006076">
    <property type="entry name" value="FAD-dep_OxRdtase"/>
</dbReference>
<proteinExistence type="predicted"/>
<dbReference type="EMBL" id="JAAVLN010000003">
    <property type="protein sequence ID" value="NKC04764.1"/>
    <property type="molecule type" value="Genomic_DNA"/>
</dbReference>
<dbReference type="Gene3D" id="3.50.50.60">
    <property type="entry name" value="FAD/NAD(P)-binding domain"/>
    <property type="match status" value="1"/>
</dbReference>
<dbReference type="SUPFAM" id="SSF51905">
    <property type="entry name" value="FAD/NAD(P)-binding domain"/>
    <property type="match status" value="1"/>
</dbReference>